<feature type="transmembrane region" description="Helical" evidence="13">
    <location>
        <begin position="25"/>
        <end position="47"/>
    </location>
</feature>
<evidence type="ECO:0000256" key="13">
    <source>
        <dbReference type="SAM" id="Phobius"/>
    </source>
</evidence>
<dbReference type="GO" id="GO:0045121">
    <property type="term" value="C:membrane raft"/>
    <property type="evidence" value="ECO:0007669"/>
    <property type="project" value="UniProtKB-SubCell"/>
</dbReference>
<dbReference type="Pfam" id="PF00512">
    <property type="entry name" value="HisKA"/>
    <property type="match status" value="1"/>
</dbReference>
<feature type="domain" description="Histidine kinase" evidence="14">
    <location>
        <begin position="230"/>
        <end position="452"/>
    </location>
</feature>
<evidence type="ECO:0000256" key="1">
    <source>
        <dbReference type="ARBA" id="ARBA00000085"/>
    </source>
</evidence>
<dbReference type="SMART" id="SM00388">
    <property type="entry name" value="HisKA"/>
    <property type="match status" value="1"/>
</dbReference>
<evidence type="ECO:0000256" key="9">
    <source>
        <dbReference type="ARBA" id="ARBA00022777"/>
    </source>
</evidence>
<dbReference type="GO" id="GO:0005886">
    <property type="term" value="C:plasma membrane"/>
    <property type="evidence" value="ECO:0007669"/>
    <property type="project" value="UniProtKB-SubCell"/>
</dbReference>
<comment type="subcellular location">
    <subcellularLocation>
        <location evidence="2">Cell membrane</location>
    </subcellularLocation>
    <subcellularLocation>
        <location evidence="3">Membrane raft</location>
        <topology evidence="3">Multi-pass membrane protein</topology>
    </subcellularLocation>
</comment>
<keyword evidence="9 15" id="KW-0418">Kinase</keyword>
<comment type="caution">
    <text evidence="15">The sequence shown here is derived from an EMBL/GenBank/DDBJ whole genome shotgun (WGS) entry which is preliminary data.</text>
</comment>
<dbReference type="Pfam" id="PF02518">
    <property type="entry name" value="HATPase_c"/>
    <property type="match status" value="1"/>
</dbReference>
<dbReference type="GO" id="GO:0016036">
    <property type="term" value="P:cellular response to phosphate starvation"/>
    <property type="evidence" value="ECO:0007669"/>
    <property type="project" value="TreeGrafter"/>
</dbReference>
<keyword evidence="5" id="KW-1003">Cell membrane</keyword>
<gene>
    <name evidence="15" type="primary">senX3</name>
    <name evidence="15" type="ORF">Q31b_32130</name>
</gene>
<keyword evidence="6" id="KW-0597">Phosphoprotein</keyword>
<dbReference type="Proteomes" id="UP000315471">
    <property type="component" value="Unassembled WGS sequence"/>
</dbReference>
<keyword evidence="7 15" id="KW-0808">Transferase</keyword>
<comment type="catalytic activity">
    <reaction evidence="1">
        <text>ATP + protein L-histidine = ADP + protein N-phospho-L-histidine.</text>
        <dbReference type="EC" id="2.7.13.3"/>
    </reaction>
</comment>
<dbReference type="AlphaFoldDB" id="A0A5C6DVC0"/>
<dbReference type="Gene3D" id="1.10.287.130">
    <property type="match status" value="1"/>
</dbReference>
<dbReference type="InterPro" id="IPR036097">
    <property type="entry name" value="HisK_dim/P_sf"/>
</dbReference>
<proteinExistence type="predicted"/>
<evidence type="ECO:0000313" key="15">
    <source>
        <dbReference type="EMBL" id="TWU39897.1"/>
    </source>
</evidence>
<dbReference type="InterPro" id="IPR004358">
    <property type="entry name" value="Sig_transdc_His_kin-like_C"/>
</dbReference>
<dbReference type="EC" id="2.7.13.3" evidence="4"/>
<keyword evidence="13" id="KW-0812">Transmembrane</keyword>
<dbReference type="InterPro" id="IPR050351">
    <property type="entry name" value="BphY/WalK/GraS-like"/>
</dbReference>
<dbReference type="CDD" id="cd00082">
    <property type="entry name" value="HisKA"/>
    <property type="match status" value="1"/>
</dbReference>
<dbReference type="InterPro" id="IPR005467">
    <property type="entry name" value="His_kinase_dom"/>
</dbReference>
<dbReference type="GO" id="GO:0004721">
    <property type="term" value="F:phosphoprotein phosphatase activity"/>
    <property type="evidence" value="ECO:0007669"/>
    <property type="project" value="TreeGrafter"/>
</dbReference>
<evidence type="ECO:0000256" key="6">
    <source>
        <dbReference type="ARBA" id="ARBA00022553"/>
    </source>
</evidence>
<dbReference type="CDD" id="cd00130">
    <property type="entry name" value="PAS"/>
    <property type="match status" value="1"/>
</dbReference>
<evidence type="ECO:0000256" key="5">
    <source>
        <dbReference type="ARBA" id="ARBA00022475"/>
    </source>
</evidence>
<keyword evidence="13" id="KW-1133">Transmembrane helix</keyword>
<dbReference type="OrthoDB" id="9813151at2"/>
<keyword evidence="12 13" id="KW-0472">Membrane</keyword>
<dbReference type="PRINTS" id="PR00344">
    <property type="entry name" value="BCTRLSENSOR"/>
</dbReference>
<evidence type="ECO:0000256" key="4">
    <source>
        <dbReference type="ARBA" id="ARBA00012438"/>
    </source>
</evidence>
<dbReference type="SUPFAM" id="SSF47384">
    <property type="entry name" value="Homodimeric domain of signal transducing histidine kinase"/>
    <property type="match status" value="1"/>
</dbReference>
<dbReference type="GO" id="GO:0005524">
    <property type="term" value="F:ATP binding"/>
    <property type="evidence" value="ECO:0007669"/>
    <property type="project" value="UniProtKB-KW"/>
</dbReference>
<dbReference type="SUPFAM" id="SSF55785">
    <property type="entry name" value="PYP-like sensor domain (PAS domain)"/>
    <property type="match status" value="1"/>
</dbReference>
<dbReference type="FunFam" id="1.10.287.130:FF:000001">
    <property type="entry name" value="Two-component sensor histidine kinase"/>
    <property type="match status" value="1"/>
</dbReference>
<evidence type="ECO:0000256" key="7">
    <source>
        <dbReference type="ARBA" id="ARBA00022679"/>
    </source>
</evidence>
<sequence length="456" mass="49978">MEKLLNMHGDREPEDRTVQQREPTWFSAMTVCSAGLFAIVLLAAFFLSNRLPFSVSFLTLLTMAVATGVSVRKLNEQHIGSLRRQRQEAFERSDAAHHELSSVRASASQATMALTKMRDGVVVLSPESAILLINPWARRLLTLSPDGSYHNRSFREVVRIPELTRAVDATFAGQTPQKVLVEIVDGVVTRPVKVRVDRITSDANSNVLMILRDETEAQQIEAIRRDFIANLSHEIKTPLAAIKGYAETAQMAIDDDPGAAVHFMGQIHGQCVRLERLVADMMQLARAQAGREHLHFKVVSLPTVIAESLRSNRPIAEANQITLAIDPNLQETPDPPSVVADHEAVLTIVNNLVSNAIRYTPHGGSVRLACREEAEHWILSVSDTGVGIAANEQKRVFERFYRGEKTRELAAGGTGIGLSIVRNLTLALGGEVSLKSVPGKGSTFEIKLPASTTLIA</sequence>
<dbReference type="InterPro" id="IPR035965">
    <property type="entry name" value="PAS-like_dom_sf"/>
</dbReference>
<name>A0A5C6DVC0_9BACT</name>
<evidence type="ECO:0000259" key="14">
    <source>
        <dbReference type="PROSITE" id="PS50109"/>
    </source>
</evidence>
<dbReference type="EMBL" id="SJPY01000005">
    <property type="protein sequence ID" value="TWU39897.1"/>
    <property type="molecule type" value="Genomic_DNA"/>
</dbReference>
<organism evidence="15 16">
    <name type="scientific">Novipirellula aureliae</name>
    <dbReference type="NCBI Taxonomy" id="2527966"/>
    <lineage>
        <taxon>Bacteria</taxon>
        <taxon>Pseudomonadati</taxon>
        <taxon>Planctomycetota</taxon>
        <taxon>Planctomycetia</taxon>
        <taxon>Pirellulales</taxon>
        <taxon>Pirellulaceae</taxon>
        <taxon>Novipirellula</taxon>
    </lineage>
</organism>
<dbReference type="SUPFAM" id="SSF55874">
    <property type="entry name" value="ATPase domain of HSP90 chaperone/DNA topoisomerase II/histidine kinase"/>
    <property type="match status" value="1"/>
</dbReference>
<evidence type="ECO:0000313" key="16">
    <source>
        <dbReference type="Proteomes" id="UP000315471"/>
    </source>
</evidence>
<protein>
    <recommendedName>
        <fullName evidence="4">histidine kinase</fullName>
        <ecNumber evidence="4">2.7.13.3</ecNumber>
    </recommendedName>
</protein>
<dbReference type="InterPro" id="IPR003594">
    <property type="entry name" value="HATPase_dom"/>
</dbReference>
<evidence type="ECO:0000256" key="10">
    <source>
        <dbReference type="ARBA" id="ARBA00022840"/>
    </source>
</evidence>
<evidence type="ECO:0000256" key="2">
    <source>
        <dbReference type="ARBA" id="ARBA00004236"/>
    </source>
</evidence>
<evidence type="ECO:0000256" key="11">
    <source>
        <dbReference type="ARBA" id="ARBA00023012"/>
    </source>
</evidence>
<dbReference type="CDD" id="cd00075">
    <property type="entry name" value="HATPase"/>
    <property type="match status" value="1"/>
</dbReference>
<keyword evidence="16" id="KW-1185">Reference proteome</keyword>
<dbReference type="Gene3D" id="3.30.565.10">
    <property type="entry name" value="Histidine kinase-like ATPase, C-terminal domain"/>
    <property type="match status" value="1"/>
</dbReference>
<dbReference type="Gene3D" id="3.30.450.20">
    <property type="entry name" value="PAS domain"/>
    <property type="match status" value="1"/>
</dbReference>
<evidence type="ECO:0000256" key="8">
    <source>
        <dbReference type="ARBA" id="ARBA00022741"/>
    </source>
</evidence>
<dbReference type="InterPro" id="IPR036890">
    <property type="entry name" value="HATPase_C_sf"/>
</dbReference>
<dbReference type="RefSeq" id="WP_146600563.1">
    <property type="nucleotide sequence ID" value="NZ_SJPY01000005.1"/>
</dbReference>
<keyword evidence="11" id="KW-0902">Two-component regulatory system</keyword>
<reference evidence="15 16" key="1">
    <citation type="submission" date="2019-02" db="EMBL/GenBank/DDBJ databases">
        <title>Deep-cultivation of Planctomycetes and their phenomic and genomic characterization uncovers novel biology.</title>
        <authorList>
            <person name="Wiegand S."/>
            <person name="Jogler M."/>
            <person name="Boedeker C."/>
            <person name="Pinto D."/>
            <person name="Vollmers J."/>
            <person name="Rivas-Marin E."/>
            <person name="Kohn T."/>
            <person name="Peeters S.H."/>
            <person name="Heuer A."/>
            <person name="Rast P."/>
            <person name="Oberbeckmann S."/>
            <person name="Bunk B."/>
            <person name="Jeske O."/>
            <person name="Meyerdierks A."/>
            <person name="Storesund J.E."/>
            <person name="Kallscheuer N."/>
            <person name="Luecker S."/>
            <person name="Lage O.M."/>
            <person name="Pohl T."/>
            <person name="Merkel B.J."/>
            <person name="Hornburger P."/>
            <person name="Mueller R.-W."/>
            <person name="Bruemmer F."/>
            <person name="Labrenz M."/>
            <person name="Spormann A.M."/>
            <person name="Op Den Camp H."/>
            <person name="Overmann J."/>
            <person name="Amann R."/>
            <person name="Jetten M.S.M."/>
            <person name="Mascher T."/>
            <person name="Medema M.H."/>
            <person name="Devos D.P."/>
            <person name="Kaster A.-K."/>
            <person name="Ovreas L."/>
            <person name="Rohde M."/>
            <person name="Galperin M.Y."/>
            <person name="Jogler C."/>
        </authorList>
    </citation>
    <scope>NUCLEOTIDE SEQUENCE [LARGE SCALE GENOMIC DNA]</scope>
    <source>
        <strain evidence="15 16">Q31b</strain>
    </source>
</reference>
<dbReference type="InterPro" id="IPR003661">
    <property type="entry name" value="HisK_dim/P_dom"/>
</dbReference>
<evidence type="ECO:0000256" key="3">
    <source>
        <dbReference type="ARBA" id="ARBA00004314"/>
    </source>
</evidence>
<accession>A0A5C6DVC0</accession>
<dbReference type="InterPro" id="IPR000014">
    <property type="entry name" value="PAS"/>
</dbReference>
<keyword evidence="10" id="KW-0067">ATP-binding</keyword>
<dbReference type="PANTHER" id="PTHR45453:SF1">
    <property type="entry name" value="PHOSPHATE REGULON SENSOR PROTEIN PHOR"/>
    <property type="match status" value="1"/>
</dbReference>
<dbReference type="PROSITE" id="PS50109">
    <property type="entry name" value="HIS_KIN"/>
    <property type="match status" value="1"/>
</dbReference>
<dbReference type="SMART" id="SM00387">
    <property type="entry name" value="HATPase_c"/>
    <property type="match status" value="1"/>
</dbReference>
<dbReference type="PANTHER" id="PTHR45453">
    <property type="entry name" value="PHOSPHATE REGULON SENSOR PROTEIN PHOR"/>
    <property type="match status" value="1"/>
</dbReference>
<keyword evidence="8" id="KW-0547">Nucleotide-binding</keyword>
<dbReference type="GO" id="GO:0000155">
    <property type="term" value="F:phosphorelay sensor kinase activity"/>
    <property type="evidence" value="ECO:0007669"/>
    <property type="project" value="InterPro"/>
</dbReference>
<evidence type="ECO:0000256" key="12">
    <source>
        <dbReference type="ARBA" id="ARBA00023136"/>
    </source>
</evidence>
<dbReference type="FunFam" id="3.30.565.10:FF:000023">
    <property type="entry name" value="PAS domain-containing sensor histidine kinase"/>
    <property type="match status" value="1"/>
</dbReference>